<gene>
    <name evidence="2" type="ORF">IAC58_00490</name>
</gene>
<dbReference type="AlphaFoldDB" id="A0A9D9GWY4"/>
<keyword evidence="1" id="KW-0812">Transmembrane</keyword>
<reference evidence="2" key="2">
    <citation type="journal article" date="2021" name="PeerJ">
        <title>Extensive microbial diversity within the chicken gut microbiome revealed by metagenomics and culture.</title>
        <authorList>
            <person name="Gilroy R."/>
            <person name="Ravi A."/>
            <person name="Getino M."/>
            <person name="Pursley I."/>
            <person name="Horton D.L."/>
            <person name="Alikhan N.F."/>
            <person name="Baker D."/>
            <person name="Gharbi K."/>
            <person name="Hall N."/>
            <person name="Watson M."/>
            <person name="Adriaenssens E.M."/>
            <person name="Foster-Nyarko E."/>
            <person name="Jarju S."/>
            <person name="Secka A."/>
            <person name="Antonio M."/>
            <person name="Oren A."/>
            <person name="Chaudhuri R.R."/>
            <person name="La Ragione R."/>
            <person name="Hildebrand F."/>
            <person name="Pallen M.J."/>
        </authorList>
    </citation>
    <scope>NUCLEOTIDE SEQUENCE</scope>
    <source>
        <strain evidence="2">11159</strain>
    </source>
</reference>
<name>A0A9D9GWY4_9BACL</name>
<feature type="transmembrane region" description="Helical" evidence="1">
    <location>
        <begin position="12"/>
        <end position="34"/>
    </location>
</feature>
<evidence type="ECO:0000256" key="1">
    <source>
        <dbReference type="SAM" id="Phobius"/>
    </source>
</evidence>
<protein>
    <submittedName>
        <fullName evidence="2">Uncharacterized protein</fullName>
    </submittedName>
</protein>
<feature type="transmembrane region" description="Helical" evidence="1">
    <location>
        <begin position="110"/>
        <end position="128"/>
    </location>
</feature>
<sequence length="129" mass="14939">MRKLFHLDLKKLLIIGTIFLLINIIIGLILLFTINNPTYFYLFLITLPFILTLYLSFNYYYTNFSSDKTKTSKVILISSSIRILSYILSLALSLIYLYFMNLAKIPEICYVFETLGLLTITSVIGLMVK</sequence>
<feature type="transmembrane region" description="Helical" evidence="1">
    <location>
        <begin position="74"/>
        <end position="98"/>
    </location>
</feature>
<accession>A0A9D9GWY4</accession>
<organism evidence="2 3">
    <name type="scientific">Candidatus Onthovivens merdipullorum</name>
    <dbReference type="NCBI Taxonomy" id="2840889"/>
    <lineage>
        <taxon>Bacteria</taxon>
        <taxon>Bacillati</taxon>
        <taxon>Bacillota</taxon>
        <taxon>Bacilli</taxon>
        <taxon>Bacillales</taxon>
        <taxon>Candidatus Onthovivens</taxon>
    </lineage>
</organism>
<evidence type="ECO:0000313" key="3">
    <source>
        <dbReference type="Proteomes" id="UP000823613"/>
    </source>
</evidence>
<proteinExistence type="predicted"/>
<keyword evidence="1" id="KW-1133">Transmembrane helix</keyword>
<dbReference type="EMBL" id="JADIMY010000009">
    <property type="protein sequence ID" value="MBO8427028.1"/>
    <property type="molecule type" value="Genomic_DNA"/>
</dbReference>
<keyword evidence="1" id="KW-0472">Membrane</keyword>
<evidence type="ECO:0000313" key="2">
    <source>
        <dbReference type="EMBL" id="MBO8427028.1"/>
    </source>
</evidence>
<comment type="caution">
    <text evidence="2">The sequence shown here is derived from an EMBL/GenBank/DDBJ whole genome shotgun (WGS) entry which is preliminary data.</text>
</comment>
<feature type="transmembrane region" description="Helical" evidence="1">
    <location>
        <begin position="40"/>
        <end position="62"/>
    </location>
</feature>
<reference evidence="2" key="1">
    <citation type="submission" date="2020-10" db="EMBL/GenBank/DDBJ databases">
        <authorList>
            <person name="Gilroy R."/>
        </authorList>
    </citation>
    <scope>NUCLEOTIDE SEQUENCE</scope>
    <source>
        <strain evidence="2">11159</strain>
    </source>
</reference>
<dbReference type="Proteomes" id="UP000823613">
    <property type="component" value="Unassembled WGS sequence"/>
</dbReference>